<proteinExistence type="predicted"/>
<organism evidence="1">
    <name type="scientific">Dissulfuribacter thermophilus</name>
    <dbReference type="NCBI Taxonomy" id="1156395"/>
    <lineage>
        <taxon>Bacteria</taxon>
        <taxon>Pseudomonadati</taxon>
        <taxon>Thermodesulfobacteriota</taxon>
        <taxon>Dissulfuribacteria</taxon>
        <taxon>Dissulfuribacterales</taxon>
        <taxon>Dissulfuribacteraceae</taxon>
        <taxon>Dissulfuribacter</taxon>
    </lineage>
</organism>
<comment type="caution">
    <text evidence="1">The sequence shown here is derived from an EMBL/GenBank/DDBJ whole genome shotgun (WGS) entry which is preliminary data.</text>
</comment>
<dbReference type="GO" id="GO:0016740">
    <property type="term" value="F:transferase activity"/>
    <property type="evidence" value="ECO:0007669"/>
    <property type="project" value="UniProtKB-KW"/>
</dbReference>
<dbReference type="SUPFAM" id="SSF53448">
    <property type="entry name" value="Nucleotide-diphospho-sugar transferases"/>
    <property type="match status" value="1"/>
</dbReference>
<dbReference type="InterPro" id="IPR029044">
    <property type="entry name" value="Nucleotide-diphossugar_trans"/>
</dbReference>
<name>A0A7V2SVH1_9BACT</name>
<sequence>MNKVHLFTSAACNYIPKVRLLFQSVKKFHPDWEIHLALPDQISDAVDTQHEPFDHIWSIERLDIPYWRPWAFCHEIVELATAIKPFALLKIMETFDVEKIIYLDPDIVVFSPLDDILEALEECSMLLTPHLTEPEEHIEAVMDNEICSLRHGIYNLGFLGIKVDPESRRFARWWAKRLYHFCRAETRHGLFTDQRWIDLVPAFFSGVGIVRSPRHNVASWNLTHRKITGNFESGFFVNGEPLGFYHFTGFDSGAHNVMALKNIGINESVQKLLTWYKKTTEELGKDPLAQIPWAFGTFSDGTPILKAQRIVYRERPDLQKAFPDPFDATGYLAWWQTQGVREYPRLASG</sequence>
<accession>A0A7V2SVH1</accession>
<reference evidence="1" key="1">
    <citation type="journal article" date="2020" name="mSystems">
        <title>Genome- and Community-Level Interaction Insights into Carbon Utilization and Element Cycling Functions of Hydrothermarchaeota in Hydrothermal Sediment.</title>
        <authorList>
            <person name="Zhou Z."/>
            <person name="Liu Y."/>
            <person name="Xu W."/>
            <person name="Pan J."/>
            <person name="Luo Z.H."/>
            <person name="Li M."/>
        </authorList>
    </citation>
    <scope>NUCLEOTIDE SEQUENCE [LARGE SCALE GENOMIC DNA]</scope>
    <source>
        <strain evidence="1">HyVt-503</strain>
    </source>
</reference>
<dbReference type="AlphaFoldDB" id="A0A7V2SVH1"/>
<gene>
    <name evidence="1" type="ORF">ENJ63_02320</name>
</gene>
<dbReference type="EMBL" id="DRND01000192">
    <property type="protein sequence ID" value="HFC46698.1"/>
    <property type="molecule type" value="Genomic_DNA"/>
</dbReference>
<dbReference type="Proteomes" id="UP000885797">
    <property type="component" value="Unassembled WGS sequence"/>
</dbReference>
<feature type="non-terminal residue" evidence="1">
    <location>
        <position position="349"/>
    </location>
</feature>
<evidence type="ECO:0000313" key="1">
    <source>
        <dbReference type="EMBL" id="HFC46698.1"/>
    </source>
</evidence>
<dbReference type="Gene3D" id="3.90.550.10">
    <property type="entry name" value="Spore Coat Polysaccharide Biosynthesis Protein SpsA, Chain A"/>
    <property type="match status" value="1"/>
</dbReference>
<keyword evidence="1" id="KW-0808">Transferase</keyword>
<protein>
    <submittedName>
        <fullName evidence="1">Glycosyl transferase</fullName>
    </submittedName>
</protein>